<evidence type="ECO:0000259" key="2">
    <source>
        <dbReference type="Pfam" id="PF06439"/>
    </source>
</evidence>
<feature type="domain" description="ThuA-like" evidence="1">
    <location>
        <begin position="98"/>
        <end position="257"/>
    </location>
</feature>
<name>A0A381UE74_9ZZZZ</name>
<dbReference type="InterPro" id="IPR013320">
    <property type="entry name" value="ConA-like_dom_sf"/>
</dbReference>
<gene>
    <name evidence="3" type="ORF">METZ01_LOCUS79118</name>
</gene>
<dbReference type="InterPro" id="IPR029062">
    <property type="entry name" value="Class_I_gatase-like"/>
</dbReference>
<dbReference type="Pfam" id="PF06283">
    <property type="entry name" value="ThuA"/>
    <property type="match status" value="1"/>
</dbReference>
<feature type="domain" description="3-keto-alpha-glucoside-1,2-lyase/3-keto-2-hydroxy-glucal hydratase" evidence="2">
    <location>
        <begin position="313"/>
        <end position="486"/>
    </location>
</feature>
<dbReference type="GO" id="GO:0016787">
    <property type="term" value="F:hydrolase activity"/>
    <property type="evidence" value="ECO:0007669"/>
    <property type="project" value="InterPro"/>
</dbReference>
<dbReference type="AlphaFoldDB" id="A0A381UE74"/>
<protein>
    <recommendedName>
        <fullName evidence="4">LamG-like jellyroll fold domain-containing protein</fullName>
    </recommendedName>
</protein>
<reference evidence="3" key="1">
    <citation type="submission" date="2018-05" db="EMBL/GenBank/DDBJ databases">
        <authorList>
            <person name="Lanie J.A."/>
            <person name="Ng W.-L."/>
            <person name="Kazmierczak K.M."/>
            <person name="Andrzejewski T.M."/>
            <person name="Davidsen T.M."/>
            <person name="Wayne K.J."/>
            <person name="Tettelin H."/>
            <person name="Glass J.I."/>
            <person name="Rusch D."/>
            <person name="Podicherti R."/>
            <person name="Tsui H.-C.T."/>
            <person name="Winkler M.E."/>
        </authorList>
    </citation>
    <scope>NUCLEOTIDE SEQUENCE</scope>
</reference>
<dbReference type="EMBL" id="UINC01006227">
    <property type="protein sequence ID" value="SVA26264.1"/>
    <property type="molecule type" value="Genomic_DNA"/>
</dbReference>
<dbReference type="Gene3D" id="2.60.120.560">
    <property type="entry name" value="Exo-inulinase, domain 1"/>
    <property type="match status" value="1"/>
</dbReference>
<evidence type="ECO:0000259" key="1">
    <source>
        <dbReference type="Pfam" id="PF06283"/>
    </source>
</evidence>
<evidence type="ECO:0008006" key="4">
    <source>
        <dbReference type="Google" id="ProtNLM"/>
    </source>
</evidence>
<dbReference type="SUPFAM" id="SSF49899">
    <property type="entry name" value="Concanavalin A-like lectins/glucanases"/>
    <property type="match status" value="1"/>
</dbReference>
<accession>A0A381UE74</accession>
<proteinExistence type="predicted"/>
<dbReference type="Pfam" id="PF13385">
    <property type="entry name" value="Laminin_G_3"/>
    <property type="match status" value="1"/>
</dbReference>
<dbReference type="Gene3D" id="3.40.50.880">
    <property type="match status" value="1"/>
</dbReference>
<evidence type="ECO:0000313" key="3">
    <source>
        <dbReference type="EMBL" id="SVA26264.1"/>
    </source>
</evidence>
<organism evidence="3">
    <name type="scientific">marine metagenome</name>
    <dbReference type="NCBI Taxonomy" id="408172"/>
    <lineage>
        <taxon>unclassified sequences</taxon>
        <taxon>metagenomes</taxon>
        <taxon>ecological metagenomes</taxon>
    </lineage>
</organism>
<dbReference type="Gene3D" id="2.60.120.200">
    <property type="match status" value="1"/>
</dbReference>
<dbReference type="Pfam" id="PF06439">
    <property type="entry name" value="3keto-disac_hyd"/>
    <property type="match status" value="1"/>
</dbReference>
<dbReference type="SUPFAM" id="SSF52317">
    <property type="entry name" value="Class I glutamine amidotransferase-like"/>
    <property type="match status" value="1"/>
</dbReference>
<sequence length="717" mass="81235">MHILKLFFRISINWVFIFSLLQSSQGDMRPHVVFIAGEPEYGSHWSLPKIADDLQERFNIKSTVIHSWRGGVDDYDIPGRVIPQYSEIPNLEIINDADLIVLFIRFRIPPPEQFEILQEYFDSGKPAIAFRTTSHAFWHDERKGWFVPFFGGHYKTHLGNAAGTTSMVPAEQLDHPILRGVPKSEYLGYGGVYLTQPLNETATPLMFGKTGDDPAQPLTWINEYKKGQKIFYTGLGSLENFLNEGFLNMVYNTIYWCLDREIPENGVLELEETVDTEWKYGKARSSNPKKISGDAYQKAAIPGPPKTKIPKNAKVLFDGNNLSKWRHWDLSADPKAIGIDTRAASTMGGPVFKDARWSIIDGTAEARPGFGDILTKEEFGNYRLHFDFLIPEEPDYVPDHFKGASGVYLSGRYEVQILDSYGQETSKTSNGAIFNQKAPIVNASKPANVWQSMDIEYRHFEGGNPKITAHLNGKKIHENVEIFSKTPFAFRQRFPHQTEPLFMSSERDAQKKFNMKKSDWGVQVRFQTTSGGWLITNAPINDEWNDNSTGLRLWGRNLVFMAGDNYGASEEQKITANDGEWHNAFLSSKDGVVRTYLDDELIAETKNVGSSDLNGHVLRIGESTKQFWVGASKLPKPLRGQLFDGQIANVRFFDYSLTETDIKRLGSGLKSSKKPVLEWEPKKSKRSKKVVRGPIRLQSDTSKIRFANIWIQPLAGK</sequence>
<dbReference type="InterPro" id="IPR010496">
    <property type="entry name" value="AL/BT2_dom"/>
</dbReference>
<dbReference type="InterPro" id="IPR029010">
    <property type="entry name" value="ThuA-like"/>
</dbReference>